<feature type="repeat" description="WD" evidence="1">
    <location>
        <begin position="393"/>
        <end position="419"/>
    </location>
</feature>
<sequence length="419" mass="45394">MPKASQADNSRPRKSPVLGCLGSLIRITAALITLILLGIWGLDLWYRMTSSSKPLSEHLHDQWADLRYMIWIGQQGGSVIVDSDGTMKDSDGNKIPAKEVDNACLSRSSAAAPPPEAWRSLNAGTVLNQPSGYGVTSLIITPDGKTLISGGKQVELWDLTTKTRIRTLSGQTEFVNAVALSPDGKTIATGDKKGTIALWNLQTGQLQRRLSHGSAVYQLRFKSNGKILFSGGLDNTIKRWNLDTESMNSISTRFPVQYMAITPNEEMVAVGSDAANAAQILFLATGDMVAMPIHGENISAIAFNSTGRILASASGLRGGIRLWDMQHRPYMYQPIKTLKGHEGQPNAIAFSPDDRTLFATADGFGGRNYAVTVWNACTGELIHRFGNQIRGLSIAISKDGKTLVTGGRKGDIQLWQLPK</sequence>
<dbReference type="PANTHER" id="PTHR19879:SF9">
    <property type="entry name" value="TRANSCRIPTION INITIATION FACTOR TFIID SUBUNIT 5"/>
    <property type="match status" value="1"/>
</dbReference>
<dbReference type="EMBL" id="MRCE01000015">
    <property type="protein sequence ID" value="OKH36558.1"/>
    <property type="molecule type" value="Genomic_DNA"/>
</dbReference>
<keyword evidence="2" id="KW-1133">Transmembrane helix</keyword>
<keyword evidence="2" id="KW-0812">Transmembrane</keyword>
<feature type="transmembrane region" description="Helical" evidence="2">
    <location>
        <begin position="24"/>
        <end position="46"/>
    </location>
</feature>
<dbReference type="Proteomes" id="UP000185860">
    <property type="component" value="Unassembled WGS sequence"/>
</dbReference>
<evidence type="ECO:0000313" key="3">
    <source>
        <dbReference type="EMBL" id="OKH36558.1"/>
    </source>
</evidence>
<evidence type="ECO:0000256" key="1">
    <source>
        <dbReference type="PROSITE-ProRule" id="PRU00221"/>
    </source>
</evidence>
<dbReference type="PROSITE" id="PS50082">
    <property type="entry name" value="WD_REPEATS_2"/>
    <property type="match status" value="3"/>
</dbReference>
<dbReference type="OrthoDB" id="230341at2"/>
<keyword evidence="1" id="KW-0853">WD repeat</keyword>
<dbReference type="STRING" id="454136.NIES2119_16105"/>
<dbReference type="PANTHER" id="PTHR19879">
    <property type="entry name" value="TRANSCRIPTION INITIATION FACTOR TFIID"/>
    <property type="match status" value="1"/>
</dbReference>
<evidence type="ECO:0000313" key="4">
    <source>
        <dbReference type="Proteomes" id="UP000185860"/>
    </source>
</evidence>
<comment type="caution">
    <text evidence="3">The sequence shown here is derived from an EMBL/GenBank/DDBJ whole genome shotgun (WGS) entry which is preliminary data.</text>
</comment>
<organism evidence="3 4">
    <name type="scientific">[Phormidium ambiguum] IAM M-71</name>
    <dbReference type="NCBI Taxonomy" id="454136"/>
    <lineage>
        <taxon>Bacteria</taxon>
        <taxon>Bacillati</taxon>
        <taxon>Cyanobacteriota</taxon>
        <taxon>Cyanophyceae</taxon>
        <taxon>Oscillatoriophycideae</taxon>
        <taxon>Aerosakkonematales</taxon>
        <taxon>Aerosakkonemataceae</taxon>
        <taxon>Floridanema</taxon>
    </lineage>
</organism>
<dbReference type="RefSeq" id="WP_073594523.1">
    <property type="nucleotide sequence ID" value="NZ_MRCE01000015.1"/>
</dbReference>
<dbReference type="Pfam" id="PF00400">
    <property type="entry name" value="WD40"/>
    <property type="match status" value="5"/>
</dbReference>
<dbReference type="InterPro" id="IPR015943">
    <property type="entry name" value="WD40/YVTN_repeat-like_dom_sf"/>
</dbReference>
<dbReference type="SMART" id="SM00320">
    <property type="entry name" value="WD40"/>
    <property type="match status" value="6"/>
</dbReference>
<dbReference type="InterPro" id="IPR001680">
    <property type="entry name" value="WD40_rpt"/>
</dbReference>
<reference evidence="3 4" key="1">
    <citation type="submission" date="2016-11" db="EMBL/GenBank/DDBJ databases">
        <title>Draft Genome Sequences of Nine Cyanobacterial Strains from Diverse Habitats.</title>
        <authorList>
            <person name="Zhu T."/>
            <person name="Hou S."/>
            <person name="Lu X."/>
            <person name="Hess W.R."/>
        </authorList>
    </citation>
    <scope>NUCLEOTIDE SEQUENCE [LARGE SCALE GENOMIC DNA]</scope>
    <source>
        <strain evidence="3 4">IAM M-71</strain>
    </source>
</reference>
<dbReference type="SUPFAM" id="SSF50978">
    <property type="entry name" value="WD40 repeat-like"/>
    <property type="match status" value="1"/>
</dbReference>
<evidence type="ECO:0000256" key="2">
    <source>
        <dbReference type="SAM" id="Phobius"/>
    </source>
</evidence>
<dbReference type="AlphaFoldDB" id="A0A1U7IHE3"/>
<protein>
    <submittedName>
        <fullName evidence="3">Uncharacterized protein</fullName>
    </submittedName>
</protein>
<dbReference type="InterPro" id="IPR036322">
    <property type="entry name" value="WD40_repeat_dom_sf"/>
</dbReference>
<feature type="repeat" description="WD" evidence="1">
    <location>
        <begin position="209"/>
        <end position="250"/>
    </location>
</feature>
<keyword evidence="2" id="KW-0472">Membrane</keyword>
<name>A0A1U7IHE3_9CYAN</name>
<dbReference type="PROSITE" id="PS50294">
    <property type="entry name" value="WD_REPEATS_REGION"/>
    <property type="match status" value="3"/>
</dbReference>
<gene>
    <name evidence="3" type="ORF">NIES2119_16105</name>
</gene>
<dbReference type="CDD" id="cd00200">
    <property type="entry name" value="WD40"/>
    <property type="match status" value="1"/>
</dbReference>
<proteinExistence type="predicted"/>
<feature type="repeat" description="WD" evidence="1">
    <location>
        <begin position="168"/>
        <end position="209"/>
    </location>
</feature>
<accession>A0A1U7IHE3</accession>
<dbReference type="Gene3D" id="2.130.10.10">
    <property type="entry name" value="YVTN repeat-like/Quinoprotein amine dehydrogenase"/>
    <property type="match status" value="2"/>
</dbReference>